<dbReference type="Pfam" id="PF13531">
    <property type="entry name" value="SBP_bac_11"/>
    <property type="match status" value="1"/>
</dbReference>
<proteinExistence type="predicted"/>
<evidence type="ECO:0000313" key="4">
    <source>
        <dbReference type="Proteomes" id="UP000249396"/>
    </source>
</evidence>
<dbReference type="Pfam" id="PF00092">
    <property type="entry name" value="VWA"/>
    <property type="match status" value="1"/>
</dbReference>
<dbReference type="Proteomes" id="UP000249396">
    <property type="component" value="Unassembled WGS sequence"/>
</dbReference>
<sequence length="517" mass="56938">MSMLKSILFVIAAVFISGCVEKNPETLTVLAGSELKDIEPLLGDIERKTGVKLLMNYSGTLDGAEKLIAGEPTDLAWFSHGKYIALVQGDKNRILAQEKIMLSPIVLGVKGSAAKAWGWTDNPNLTWRDIAAKAASGELRYAMADPTSSNSGFTALVGVATALSGSSDALSVKDVNQAQLGGFFNGQQLSAGSSGWLVDAYVKEQARLNGIINYESVLMALNRDKRVEDSLVLIYPKEGIITADYPLMLINGQKREVYNKLVAYLISPEFQQKMMEQTLRRPVIPQVKLSAEFASPLLVELAFPNDLSAIDKLLFAYQDKHRRSSHAFFVLDVSGSMAGARMQSLQTALKNLTGQDQTLSGRFSRFRSRETLTFIPFDNQVYPSQTFTINDPSSQSADMQAVRHYIDLLQPRGQTGIYQALQVAYRMALEARHKEPDRFYSIMLMSDGENNSGLSEDGFAQYIAALPPQDRGIKTFTLLFGEASQEGMKQLAEITGGQLFDGRESLSQAFKTIRGYQ</sequence>
<dbReference type="AlphaFoldDB" id="A0A2W4RFT5"/>
<reference evidence="3 4" key="1">
    <citation type="journal article" date="2018" name="Aquat. Microb. Ecol.">
        <title>Gammaproteobacterial methanotrophs dominate.</title>
        <authorList>
            <person name="Rissanen A.J."/>
            <person name="Saarenheimo J."/>
            <person name="Tiirola M."/>
            <person name="Peura S."/>
            <person name="Aalto S.L."/>
            <person name="Karvinen A."/>
            <person name="Nykanen H."/>
        </authorList>
    </citation>
    <scope>NUCLEOTIDE SEQUENCE [LARGE SCALE GENOMIC DNA]</scope>
    <source>
        <strain evidence="3">AMbin10</strain>
    </source>
</reference>
<dbReference type="EMBL" id="QJPH01000239">
    <property type="protein sequence ID" value="PZN82013.1"/>
    <property type="molecule type" value="Genomic_DNA"/>
</dbReference>
<evidence type="ECO:0000313" key="3">
    <source>
        <dbReference type="EMBL" id="PZN82013.1"/>
    </source>
</evidence>
<dbReference type="InterPro" id="IPR036465">
    <property type="entry name" value="vWFA_dom_sf"/>
</dbReference>
<dbReference type="InterPro" id="IPR002035">
    <property type="entry name" value="VWF_A"/>
</dbReference>
<evidence type="ECO:0000259" key="2">
    <source>
        <dbReference type="PROSITE" id="PS50234"/>
    </source>
</evidence>
<keyword evidence="1" id="KW-0732">Signal</keyword>
<dbReference type="Gene3D" id="3.40.190.10">
    <property type="entry name" value="Periplasmic binding protein-like II"/>
    <property type="match status" value="2"/>
</dbReference>
<name>A0A2W4RFT5_9GAMM</name>
<organism evidence="3 4">
    <name type="scientific">Candidatus Methylumidiphilus alinenensis</name>
    <dbReference type="NCBI Taxonomy" id="2202197"/>
    <lineage>
        <taxon>Bacteria</taxon>
        <taxon>Pseudomonadati</taxon>
        <taxon>Pseudomonadota</taxon>
        <taxon>Gammaproteobacteria</taxon>
        <taxon>Methylococcales</taxon>
        <taxon>Candidatus Methylumidiphilus</taxon>
    </lineage>
</organism>
<dbReference type="PROSITE" id="PS51257">
    <property type="entry name" value="PROKAR_LIPOPROTEIN"/>
    <property type="match status" value="1"/>
</dbReference>
<dbReference type="SUPFAM" id="SSF53850">
    <property type="entry name" value="Periplasmic binding protein-like II"/>
    <property type="match status" value="1"/>
</dbReference>
<dbReference type="SMART" id="SM00327">
    <property type="entry name" value="VWA"/>
    <property type="match status" value="1"/>
</dbReference>
<accession>A0A2W4RFT5</accession>
<dbReference type="PROSITE" id="PS50234">
    <property type="entry name" value="VWFA"/>
    <property type="match status" value="1"/>
</dbReference>
<dbReference type="PANTHER" id="PTHR30006">
    <property type="entry name" value="THIAMINE-BINDING PERIPLASMIC PROTEIN-RELATED"/>
    <property type="match status" value="1"/>
</dbReference>
<protein>
    <submittedName>
        <fullName evidence="3">VWA domain-containing protein</fullName>
    </submittedName>
</protein>
<feature type="domain" description="VWFA" evidence="2">
    <location>
        <begin position="326"/>
        <end position="496"/>
    </location>
</feature>
<evidence type="ECO:0000256" key="1">
    <source>
        <dbReference type="ARBA" id="ARBA00022729"/>
    </source>
</evidence>
<gene>
    <name evidence="3" type="ORF">DM484_07195</name>
</gene>
<dbReference type="Gene3D" id="3.40.50.410">
    <property type="entry name" value="von Willebrand factor, type A domain"/>
    <property type="match status" value="1"/>
</dbReference>
<dbReference type="SUPFAM" id="SSF53300">
    <property type="entry name" value="vWA-like"/>
    <property type="match status" value="1"/>
</dbReference>
<comment type="caution">
    <text evidence="3">The sequence shown here is derived from an EMBL/GenBank/DDBJ whole genome shotgun (WGS) entry which is preliminary data.</text>
</comment>